<comment type="subcellular location">
    <subcellularLocation>
        <location evidence="1 8">Cytoplasm</location>
    </subcellularLocation>
</comment>
<dbReference type="Gene3D" id="3.40.50.620">
    <property type="entry name" value="HUPs"/>
    <property type="match status" value="1"/>
</dbReference>
<dbReference type="PANTHER" id="PTHR43033:SF1">
    <property type="entry name" value="TRNA(ILE)-LYSIDINE SYNTHASE-RELATED"/>
    <property type="match status" value="1"/>
</dbReference>
<dbReference type="InterPro" id="IPR015262">
    <property type="entry name" value="tRNA_Ile_lys_synt_subst-bd"/>
</dbReference>
<dbReference type="InterPro" id="IPR011063">
    <property type="entry name" value="TilS/TtcA_N"/>
</dbReference>
<name>A0A6M8UKF4_9GAMM</name>
<evidence type="ECO:0000256" key="5">
    <source>
        <dbReference type="ARBA" id="ARBA00022741"/>
    </source>
</evidence>
<dbReference type="GO" id="GO:0006400">
    <property type="term" value="P:tRNA modification"/>
    <property type="evidence" value="ECO:0007669"/>
    <property type="project" value="UniProtKB-UniRule"/>
</dbReference>
<comment type="domain">
    <text evidence="8">The N-terminal region contains the highly conserved SGGXDS motif, predicted to be a P-loop motif involved in ATP binding.</text>
</comment>
<evidence type="ECO:0000256" key="2">
    <source>
        <dbReference type="ARBA" id="ARBA00022490"/>
    </source>
</evidence>
<evidence type="ECO:0000256" key="3">
    <source>
        <dbReference type="ARBA" id="ARBA00022598"/>
    </source>
</evidence>
<evidence type="ECO:0000256" key="1">
    <source>
        <dbReference type="ARBA" id="ARBA00004496"/>
    </source>
</evidence>
<dbReference type="NCBIfam" id="TIGR02432">
    <property type="entry name" value="lysidine_TilS_N"/>
    <property type="match status" value="1"/>
</dbReference>
<keyword evidence="5 8" id="KW-0547">Nucleotide-binding</keyword>
<keyword evidence="6 8" id="KW-0067">ATP-binding</keyword>
<protein>
    <recommendedName>
        <fullName evidence="8">tRNA(Ile)-lysidine synthase</fullName>
        <ecNumber evidence="8">6.3.4.19</ecNumber>
    </recommendedName>
    <alternativeName>
        <fullName evidence="8">tRNA(Ile)-2-lysyl-cytidine synthase</fullName>
    </alternativeName>
    <alternativeName>
        <fullName evidence="8">tRNA(Ile)-lysidine synthetase</fullName>
    </alternativeName>
</protein>
<dbReference type="NCBIfam" id="NF007942">
    <property type="entry name" value="PRK10660.1"/>
    <property type="match status" value="1"/>
</dbReference>
<dbReference type="GO" id="GO:0005737">
    <property type="term" value="C:cytoplasm"/>
    <property type="evidence" value="ECO:0007669"/>
    <property type="project" value="UniProtKB-SubCell"/>
</dbReference>
<feature type="domain" description="Lysidine-tRNA(Ile) synthetase C-terminal" evidence="9">
    <location>
        <begin position="359"/>
        <end position="430"/>
    </location>
</feature>
<keyword evidence="2 8" id="KW-0963">Cytoplasm</keyword>
<dbReference type="EMBL" id="CP054212">
    <property type="protein sequence ID" value="QKJ85933.1"/>
    <property type="molecule type" value="Genomic_DNA"/>
</dbReference>
<evidence type="ECO:0000313" key="11">
    <source>
        <dbReference type="Proteomes" id="UP000505325"/>
    </source>
</evidence>
<dbReference type="NCBIfam" id="TIGR02433">
    <property type="entry name" value="lysidine_TilS_C"/>
    <property type="match status" value="1"/>
</dbReference>
<dbReference type="KEGG" id="pmak:PMPD1_0964"/>
<dbReference type="InterPro" id="IPR012795">
    <property type="entry name" value="tRNA_Ile_lys_synt_N"/>
</dbReference>
<dbReference type="InterPro" id="IPR012796">
    <property type="entry name" value="Lysidine-tRNA-synth_C"/>
</dbReference>
<evidence type="ECO:0000256" key="6">
    <source>
        <dbReference type="ARBA" id="ARBA00022840"/>
    </source>
</evidence>
<comment type="catalytic activity">
    <reaction evidence="7 8">
        <text>cytidine(34) in tRNA(Ile2) + L-lysine + ATP = lysidine(34) in tRNA(Ile2) + AMP + diphosphate + H(+)</text>
        <dbReference type="Rhea" id="RHEA:43744"/>
        <dbReference type="Rhea" id="RHEA-COMP:10625"/>
        <dbReference type="Rhea" id="RHEA-COMP:10670"/>
        <dbReference type="ChEBI" id="CHEBI:15378"/>
        <dbReference type="ChEBI" id="CHEBI:30616"/>
        <dbReference type="ChEBI" id="CHEBI:32551"/>
        <dbReference type="ChEBI" id="CHEBI:33019"/>
        <dbReference type="ChEBI" id="CHEBI:82748"/>
        <dbReference type="ChEBI" id="CHEBI:83665"/>
        <dbReference type="ChEBI" id="CHEBI:456215"/>
        <dbReference type="EC" id="6.3.4.19"/>
    </reaction>
</comment>
<dbReference type="PANTHER" id="PTHR43033">
    <property type="entry name" value="TRNA(ILE)-LYSIDINE SYNTHASE-RELATED"/>
    <property type="match status" value="1"/>
</dbReference>
<dbReference type="Pfam" id="PF09179">
    <property type="entry name" value="TilS"/>
    <property type="match status" value="1"/>
</dbReference>
<dbReference type="InterPro" id="IPR012094">
    <property type="entry name" value="tRNA_Ile_lys_synt"/>
</dbReference>
<dbReference type="CDD" id="cd01992">
    <property type="entry name" value="TilS_N"/>
    <property type="match status" value="1"/>
</dbReference>
<dbReference type="SMART" id="SM00977">
    <property type="entry name" value="TilS_C"/>
    <property type="match status" value="1"/>
</dbReference>
<dbReference type="GO" id="GO:0005524">
    <property type="term" value="F:ATP binding"/>
    <property type="evidence" value="ECO:0007669"/>
    <property type="project" value="UniProtKB-UniRule"/>
</dbReference>
<feature type="binding site" evidence="8">
    <location>
        <begin position="22"/>
        <end position="27"/>
    </location>
    <ligand>
        <name>ATP</name>
        <dbReference type="ChEBI" id="CHEBI:30616"/>
    </ligand>
</feature>
<comment type="function">
    <text evidence="8">Ligates lysine onto the cytidine present at position 34 of the AUA codon-specific tRNA(Ile) that contains the anticodon CAU, in an ATP-dependent manner. Cytidine is converted to lysidine, thus changing the amino acid specificity of the tRNA from methionine to isoleucine.</text>
</comment>
<evidence type="ECO:0000256" key="8">
    <source>
        <dbReference type="HAMAP-Rule" id="MF_01161"/>
    </source>
</evidence>
<keyword evidence="4 8" id="KW-0819">tRNA processing</keyword>
<dbReference type="Proteomes" id="UP000505325">
    <property type="component" value="Chromosome"/>
</dbReference>
<dbReference type="Gene3D" id="1.20.59.20">
    <property type="match status" value="1"/>
</dbReference>
<dbReference type="Pfam" id="PF11734">
    <property type="entry name" value="TilS_C"/>
    <property type="match status" value="1"/>
</dbReference>
<dbReference type="SUPFAM" id="SSF52402">
    <property type="entry name" value="Adenine nucleotide alpha hydrolases-like"/>
    <property type="match status" value="1"/>
</dbReference>
<dbReference type="Pfam" id="PF01171">
    <property type="entry name" value="ATP_bind_3"/>
    <property type="match status" value="1"/>
</dbReference>
<proteinExistence type="inferred from homology"/>
<dbReference type="InterPro" id="IPR014729">
    <property type="entry name" value="Rossmann-like_a/b/a_fold"/>
</dbReference>
<accession>A0A6M8UKF4</accession>
<dbReference type="RefSeq" id="WP_173632982.1">
    <property type="nucleotide sequence ID" value="NZ_CP054212.1"/>
</dbReference>
<comment type="similarity">
    <text evidence="8">Belongs to the tRNA(Ile)-lysidine synthase family.</text>
</comment>
<organism evidence="10 11">
    <name type="scientific">Paramixta manurensis</name>
    <dbReference type="NCBI Taxonomy" id="2740817"/>
    <lineage>
        <taxon>Bacteria</taxon>
        <taxon>Pseudomonadati</taxon>
        <taxon>Pseudomonadota</taxon>
        <taxon>Gammaproteobacteria</taxon>
        <taxon>Enterobacterales</taxon>
        <taxon>Erwiniaceae</taxon>
        <taxon>Paramixta</taxon>
    </lineage>
</organism>
<dbReference type="SUPFAM" id="SSF82829">
    <property type="entry name" value="MesJ substrate recognition domain-like"/>
    <property type="match status" value="1"/>
</dbReference>
<evidence type="ECO:0000259" key="9">
    <source>
        <dbReference type="SMART" id="SM00977"/>
    </source>
</evidence>
<keyword evidence="3 8" id="KW-0436">Ligase</keyword>
<dbReference type="HAMAP" id="MF_01161">
    <property type="entry name" value="tRNA_Ile_lys_synt"/>
    <property type="match status" value="1"/>
</dbReference>
<keyword evidence="11" id="KW-1185">Reference proteome</keyword>
<sequence>MSALAHLEQQLAGQRQCLLAYSGGLDSTVLLHQLVQLRQRLPDLQLRAIHIHHGLSPSADSWVAHCQQQCAAWQVPLVVDYVQLDTHEKGVEAAAREARYAAFRRHLLTAESLITAQHLDDQCETFLLALKRGSGPAGLAAMPQITDFDGHLLVRPLLTQPRQQLEQWAQEHALRWIEDESNQDTRYDRNFLRQRILPQMTARWPHFAEASARSAALCAEQENLIDELLAESLTQLIQPDGSLCVATFPGMSEARRSALLRRWVAACGGNMPSRDALQRLYREVIASREDAAPRLRLGAFEIRRYRGALYWLALQPPVRQLILAWPDIRQPLDLPESLGQLIPGSQGTVLRLPEKGESVSVRFQAQGHIQIVGRAGSRPVKKIWQELAIPPWQRERTPLIFYGEQLVAAPGIFVTRFGEAKNQVGWHVSWRHHNGERQ</sequence>
<evidence type="ECO:0000256" key="7">
    <source>
        <dbReference type="ARBA" id="ARBA00048539"/>
    </source>
</evidence>
<dbReference type="AlphaFoldDB" id="A0A6M8UKF4"/>
<reference evidence="10 11" key="1">
    <citation type="submission" date="2020-06" db="EMBL/GenBank/DDBJ databases">
        <title>Genome sequence of Paramixta manurensis strain PD-1.</title>
        <authorList>
            <person name="Lee C.W."/>
            <person name="Kim J."/>
        </authorList>
    </citation>
    <scope>NUCLEOTIDE SEQUENCE [LARGE SCALE GENOMIC DNA]</scope>
    <source>
        <strain evidence="10 11">PD-1</strain>
    </source>
</reference>
<dbReference type="EC" id="6.3.4.19" evidence="8"/>
<evidence type="ECO:0000313" key="10">
    <source>
        <dbReference type="EMBL" id="QKJ85933.1"/>
    </source>
</evidence>
<evidence type="ECO:0000256" key="4">
    <source>
        <dbReference type="ARBA" id="ARBA00022694"/>
    </source>
</evidence>
<dbReference type="GO" id="GO:0032267">
    <property type="term" value="F:tRNA(Ile)-lysidine synthase activity"/>
    <property type="evidence" value="ECO:0007669"/>
    <property type="project" value="UniProtKB-EC"/>
</dbReference>
<dbReference type="SUPFAM" id="SSF56037">
    <property type="entry name" value="PheT/TilS domain"/>
    <property type="match status" value="1"/>
</dbReference>
<gene>
    <name evidence="8" type="primary">tilS</name>
    <name evidence="10" type="ORF">PMPD1_0964</name>
</gene>